<name>A0ABU1IP90_9BACL</name>
<comment type="caution">
    <text evidence="6">The sequence shown here is derived from an EMBL/GenBank/DDBJ whole genome shotgun (WGS) entry which is preliminary data.</text>
</comment>
<accession>A0ABU1IP90</accession>
<organism evidence="6 7">
    <name type="scientific">Desmospora profundinema</name>
    <dbReference type="NCBI Taxonomy" id="1571184"/>
    <lineage>
        <taxon>Bacteria</taxon>
        <taxon>Bacillati</taxon>
        <taxon>Bacillota</taxon>
        <taxon>Bacilli</taxon>
        <taxon>Bacillales</taxon>
        <taxon>Thermoactinomycetaceae</taxon>
        <taxon>Desmospora</taxon>
    </lineage>
</organism>
<dbReference type="NCBIfam" id="NF033788">
    <property type="entry name" value="HTH_metalloreg"/>
    <property type="match status" value="1"/>
</dbReference>
<dbReference type="PRINTS" id="PR00778">
    <property type="entry name" value="HTHARSR"/>
</dbReference>
<keyword evidence="2 6" id="KW-0238">DNA-binding</keyword>
<proteinExistence type="predicted"/>
<evidence type="ECO:0000256" key="3">
    <source>
        <dbReference type="ARBA" id="ARBA00023163"/>
    </source>
</evidence>
<dbReference type="InterPro" id="IPR036388">
    <property type="entry name" value="WH-like_DNA-bd_sf"/>
</dbReference>
<dbReference type="Pfam" id="PF01022">
    <property type="entry name" value="HTH_5"/>
    <property type="match status" value="1"/>
</dbReference>
<evidence type="ECO:0000313" key="7">
    <source>
        <dbReference type="Proteomes" id="UP001185012"/>
    </source>
</evidence>
<dbReference type="InterPro" id="IPR036390">
    <property type="entry name" value="WH_DNA-bd_sf"/>
</dbReference>
<dbReference type="Proteomes" id="UP001185012">
    <property type="component" value="Unassembled WGS sequence"/>
</dbReference>
<evidence type="ECO:0000256" key="1">
    <source>
        <dbReference type="ARBA" id="ARBA00023015"/>
    </source>
</evidence>
<evidence type="ECO:0000313" key="6">
    <source>
        <dbReference type="EMBL" id="MDR6226606.1"/>
    </source>
</evidence>
<keyword evidence="3" id="KW-0804">Transcription</keyword>
<protein>
    <submittedName>
        <fullName evidence="6">DNA-binding transcriptional ArsR family regulator</fullName>
    </submittedName>
</protein>
<dbReference type="GO" id="GO:0003677">
    <property type="term" value="F:DNA binding"/>
    <property type="evidence" value="ECO:0007669"/>
    <property type="project" value="UniProtKB-KW"/>
</dbReference>
<dbReference type="InterPro" id="IPR011991">
    <property type="entry name" value="ArsR-like_HTH"/>
</dbReference>
<keyword evidence="4" id="KW-0105">Cadmium resistance</keyword>
<dbReference type="PANTHER" id="PTHR43132:SF6">
    <property type="entry name" value="HTH-TYPE TRANSCRIPTIONAL REPRESSOR CZRA"/>
    <property type="match status" value="1"/>
</dbReference>
<dbReference type="InterPro" id="IPR051011">
    <property type="entry name" value="Metal_resp_trans_reg"/>
</dbReference>
<evidence type="ECO:0000256" key="4">
    <source>
        <dbReference type="ARBA" id="ARBA00043263"/>
    </source>
</evidence>
<dbReference type="PANTHER" id="PTHR43132">
    <property type="entry name" value="ARSENICAL RESISTANCE OPERON REPRESSOR ARSR-RELATED"/>
    <property type="match status" value="1"/>
</dbReference>
<dbReference type="InterPro" id="IPR001845">
    <property type="entry name" value="HTH_ArsR_DNA-bd_dom"/>
</dbReference>
<feature type="domain" description="HTH arsR-type" evidence="5">
    <location>
        <begin position="25"/>
        <end position="120"/>
    </location>
</feature>
<dbReference type="PROSITE" id="PS00846">
    <property type="entry name" value="HTH_ARSR_1"/>
    <property type="match status" value="1"/>
</dbReference>
<dbReference type="SMART" id="SM00418">
    <property type="entry name" value="HTH_ARSR"/>
    <property type="match status" value="1"/>
</dbReference>
<sequence length="123" mass="13517">MAQPSNSDVCEVICHDEDKVRRLRPKVGEVDGLAPLFKGLGDETRLRIAHALTVEKELCVCDVAAILGTTVATASHHLRLLKSLGLTKSRKEGKLVYYSLDDDHVRQIVRMGMEHLAEGKGNA</sequence>
<dbReference type="EMBL" id="JAVDQG010000005">
    <property type="protein sequence ID" value="MDR6226606.1"/>
    <property type="molecule type" value="Genomic_DNA"/>
</dbReference>
<dbReference type="CDD" id="cd00090">
    <property type="entry name" value="HTH_ARSR"/>
    <property type="match status" value="1"/>
</dbReference>
<gene>
    <name evidence="6" type="ORF">JOE21_002613</name>
</gene>
<evidence type="ECO:0000259" key="5">
    <source>
        <dbReference type="PROSITE" id="PS50987"/>
    </source>
</evidence>
<dbReference type="SUPFAM" id="SSF46785">
    <property type="entry name" value="Winged helix' DNA-binding domain"/>
    <property type="match status" value="1"/>
</dbReference>
<dbReference type="Gene3D" id="1.10.10.10">
    <property type="entry name" value="Winged helix-like DNA-binding domain superfamily/Winged helix DNA-binding domain"/>
    <property type="match status" value="1"/>
</dbReference>
<reference evidence="6 7" key="1">
    <citation type="submission" date="2023-07" db="EMBL/GenBank/DDBJ databases">
        <title>Genomic Encyclopedia of Type Strains, Phase IV (KMG-IV): sequencing the most valuable type-strain genomes for metagenomic binning, comparative biology and taxonomic classification.</title>
        <authorList>
            <person name="Goeker M."/>
        </authorList>
    </citation>
    <scope>NUCLEOTIDE SEQUENCE [LARGE SCALE GENOMIC DNA]</scope>
    <source>
        <strain evidence="6 7">DSM 45903</strain>
    </source>
</reference>
<dbReference type="PROSITE" id="PS50987">
    <property type="entry name" value="HTH_ARSR_2"/>
    <property type="match status" value="1"/>
</dbReference>
<keyword evidence="1" id="KW-0805">Transcription regulation</keyword>
<dbReference type="InterPro" id="IPR018334">
    <property type="entry name" value="ArsR_HTH"/>
</dbReference>
<keyword evidence="7" id="KW-1185">Reference proteome</keyword>
<evidence type="ECO:0000256" key="2">
    <source>
        <dbReference type="ARBA" id="ARBA00023125"/>
    </source>
</evidence>